<comment type="similarity">
    <text evidence="1 6">Belongs to the universal ribosomal protein uL22 family.</text>
</comment>
<organism evidence="9 10">
    <name type="scientific">Gordonia polyisoprenivorans (strain DSM 44266 / VH2)</name>
    <dbReference type="NCBI Taxonomy" id="1112204"/>
    <lineage>
        <taxon>Bacteria</taxon>
        <taxon>Bacillati</taxon>
        <taxon>Actinomycetota</taxon>
        <taxon>Actinomycetes</taxon>
        <taxon>Mycobacteriales</taxon>
        <taxon>Gordoniaceae</taxon>
        <taxon>Gordonia</taxon>
    </lineage>
</organism>
<dbReference type="InterPro" id="IPR036394">
    <property type="entry name" value="Ribosomal_uL22_sf"/>
</dbReference>
<evidence type="ECO:0000256" key="5">
    <source>
        <dbReference type="ARBA" id="ARBA00035480"/>
    </source>
</evidence>
<dbReference type="InterPro" id="IPR002744">
    <property type="entry name" value="MIP18-like"/>
</dbReference>
<comment type="subunit">
    <text evidence="7">Part of the 50S ribosomal subunit.</text>
</comment>
<dbReference type="STRING" id="1112204.GPOL_c08480"/>
<dbReference type="eggNOG" id="COG0091">
    <property type="taxonomic scope" value="Bacteria"/>
</dbReference>
<keyword evidence="7" id="KW-0694">RNA-binding</keyword>
<proteinExistence type="inferred from homology"/>
<evidence type="ECO:0000256" key="2">
    <source>
        <dbReference type="ARBA" id="ARBA00022980"/>
    </source>
</evidence>
<dbReference type="Pfam" id="PF01883">
    <property type="entry name" value="FeS_assembly_P"/>
    <property type="match status" value="1"/>
</dbReference>
<evidence type="ECO:0000313" key="10">
    <source>
        <dbReference type="Proteomes" id="UP000009154"/>
    </source>
</evidence>
<evidence type="ECO:0000256" key="7">
    <source>
        <dbReference type="RuleBase" id="RU004006"/>
    </source>
</evidence>
<dbReference type="Gene3D" id="3.30.300.130">
    <property type="entry name" value="Fe-S cluster assembly (FSCA)"/>
    <property type="match status" value="1"/>
</dbReference>
<dbReference type="GO" id="GO:1990904">
    <property type="term" value="C:ribonucleoprotein complex"/>
    <property type="evidence" value="ECO:0007669"/>
    <property type="project" value="UniProtKB-KW"/>
</dbReference>
<evidence type="ECO:0000256" key="1">
    <source>
        <dbReference type="ARBA" id="ARBA00009451"/>
    </source>
</evidence>
<dbReference type="GO" id="GO:0019843">
    <property type="term" value="F:rRNA binding"/>
    <property type="evidence" value="ECO:0007669"/>
    <property type="project" value="UniProtKB-KW"/>
</dbReference>
<gene>
    <name evidence="9" type="ordered locus">GPOL_c08480</name>
</gene>
<dbReference type="PANTHER" id="PTHR42831:SF1">
    <property type="entry name" value="FE-S PROTEIN MATURATION AUXILIARY FACTOR YITW"/>
    <property type="match status" value="1"/>
</dbReference>
<evidence type="ECO:0000256" key="6">
    <source>
        <dbReference type="RuleBase" id="RU004005"/>
    </source>
</evidence>
<dbReference type="GO" id="GO:0005840">
    <property type="term" value="C:ribosome"/>
    <property type="evidence" value="ECO:0007669"/>
    <property type="project" value="UniProtKB-KW"/>
</dbReference>
<feature type="domain" description="MIP18 family-like" evidence="8">
    <location>
        <begin position="167"/>
        <end position="231"/>
    </location>
</feature>
<dbReference type="RefSeq" id="WP_014358858.1">
    <property type="nucleotide sequence ID" value="NC_016906.1"/>
</dbReference>
<dbReference type="SUPFAM" id="SSF117916">
    <property type="entry name" value="Fe-S cluster assembly (FSCA) domain-like"/>
    <property type="match status" value="1"/>
</dbReference>
<comment type="function">
    <text evidence="4">This protein binds specifically to 23S rRNA; its binding is stimulated by other ribosomal proteins, e.g. L4, L17, and L20. It is important during the early stages of 50S assembly. It makes multiple contacts with different domains of the 23S rRNA in the assembled 50S subunit and ribosome.</text>
</comment>
<accession>H6MYN6</accession>
<dbReference type="InterPro" id="IPR001063">
    <property type="entry name" value="Ribosomal_uL22"/>
</dbReference>
<dbReference type="Pfam" id="PF00237">
    <property type="entry name" value="Ribosomal_L22"/>
    <property type="match status" value="1"/>
</dbReference>
<keyword evidence="10" id="KW-1185">Reference proteome</keyword>
<evidence type="ECO:0000256" key="4">
    <source>
        <dbReference type="ARBA" id="ARBA00025084"/>
    </source>
</evidence>
<sequence length="264" mass="27911">MTSTLTSTLDGALDIADITVAERQLRISETDALTALRRVIGESADKFRARLRYGPGATCEQLARLLDKALIGAEDNGLGADALIVVAGSAHAAEEIVRVRRKAHGVADFISSPTSDVTIVLRPRGLVDAAPGADAVTGGGHGSVDADPIPSVEPELTAEAESAAALQIREALYDVVDPDLGVNDVDLGFIRRIHIADDGSATIVMTLTSAACPLTGVMEGQMRTVLADLGIEFVVEWEWLPTWRPADITEDGRDQLRAIGFTAF</sequence>
<dbReference type="Proteomes" id="UP000009154">
    <property type="component" value="Chromosome"/>
</dbReference>
<dbReference type="eggNOG" id="COG2151">
    <property type="taxonomic scope" value="Bacteria"/>
</dbReference>
<dbReference type="PANTHER" id="PTHR42831">
    <property type="entry name" value="FE-S PROTEIN MATURATION AUXILIARY FACTOR YITW"/>
    <property type="match status" value="1"/>
</dbReference>
<keyword evidence="3 6" id="KW-0687">Ribonucleoprotein</keyword>
<dbReference type="KEGG" id="gpo:GPOL_c08480"/>
<dbReference type="GO" id="GO:0003735">
    <property type="term" value="F:structural constituent of ribosome"/>
    <property type="evidence" value="ECO:0007669"/>
    <property type="project" value="InterPro"/>
</dbReference>
<dbReference type="GeneID" id="90162173"/>
<dbReference type="EMBL" id="CP003119">
    <property type="protein sequence ID" value="AFA71914.1"/>
    <property type="molecule type" value="Genomic_DNA"/>
</dbReference>
<dbReference type="AlphaFoldDB" id="H6MYN6"/>
<reference evidence="9 10" key="1">
    <citation type="journal article" date="2012" name="Appl. Environ. Microbiol.">
        <title>Involvement of two latex-clearing proteins during rubber degradation and insights into the subsequent degradation pathway revealed by the genome sequence of Gordonia polyisoprenivorans strain VH2.</title>
        <authorList>
            <person name="Hiessl S."/>
            <person name="Schuldes J."/>
            <person name="Thurmer A."/>
            <person name="Halbsguth T."/>
            <person name="Broker D."/>
            <person name="Angelov A."/>
            <person name="Liebl W."/>
            <person name="Daniel R."/>
            <person name="Steinbuchel A."/>
        </authorList>
    </citation>
    <scope>NUCLEOTIDE SEQUENCE [LARGE SCALE GENOMIC DNA]</scope>
    <source>
        <strain evidence="10">DSM 44266 / VH2</strain>
    </source>
</reference>
<dbReference type="SUPFAM" id="SSF54843">
    <property type="entry name" value="Ribosomal protein L22"/>
    <property type="match status" value="1"/>
</dbReference>
<evidence type="ECO:0000313" key="9">
    <source>
        <dbReference type="EMBL" id="AFA71914.1"/>
    </source>
</evidence>
<evidence type="ECO:0000259" key="8">
    <source>
        <dbReference type="Pfam" id="PF01883"/>
    </source>
</evidence>
<evidence type="ECO:0000256" key="3">
    <source>
        <dbReference type="ARBA" id="ARBA00023274"/>
    </source>
</evidence>
<dbReference type="HOGENOM" id="CLU_092010_0_0_11"/>
<dbReference type="GO" id="GO:0006412">
    <property type="term" value="P:translation"/>
    <property type="evidence" value="ECO:0007669"/>
    <property type="project" value="InterPro"/>
</dbReference>
<keyword evidence="2 6" id="KW-0689">Ribosomal protein</keyword>
<protein>
    <recommendedName>
        <fullName evidence="5">50S ribosomal protein L22</fullName>
    </recommendedName>
</protein>
<dbReference type="Gene3D" id="3.90.470.10">
    <property type="entry name" value="Ribosomal protein L22/L17"/>
    <property type="match status" value="1"/>
</dbReference>
<dbReference type="InterPro" id="IPR034904">
    <property type="entry name" value="FSCA_dom_sf"/>
</dbReference>
<keyword evidence="7" id="KW-0699">rRNA-binding</keyword>
<dbReference type="InterPro" id="IPR052339">
    <property type="entry name" value="Fe-S_Maturation_MIP18"/>
</dbReference>
<name>H6MYN6_GORPV</name>